<dbReference type="PANTHER" id="PTHR10846">
    <property type="entry name" value="SODIUM/POTASSIUM/CALCIUM EXCHANGER"/>
    <property type="match status" value="1"/>
</dbReference>
<feature type="transmembrane region" description="Helical" evidence="5">
    <location>
        <begin position="261"/>
        <end position="279"/>
    </location>
</feature>
<evidence type="ECO:0000313" key="7">
    <source>
        <dbReference type="EMBL" id="PST41231.1"/>
    </source>
</evidence>
<feature type="transmembrane region" description="Helical" evidence="5">
    <location>
        <begin position="227"/>
        <end position="249"/>
    </location>
</feature>
<evidence type="ECO:0000256" key="4">
    <source>
        <dbReference type="ARBA" id="ARBA00023136"/>
    </source>
</evidence>
<dbReference type="InterPro" id="IPR044880">
    <property type="entry name" value="NCX_ion-bd_dom_sf"/>
</dbReference>
<dbReference type="EMBL" id="PYLP01000003">
    <property type="protein sequence ID" value="PST41231.1"/>
    <property type="molecule type" value="Genomic_DNA"/>
</dbReference>
<dbReference type="Gene3D" id="1.20.1420.30">
    <property type="entry name" value="NCX, central ion-binding region"/>
    <property type="match status" value="1"/>
</dbReference>
<evidence type="ECO:0000256" key="2">
    <source>
        <dbReference type="ARBA" id="ARBA00022692"/>
    </source>
</evidence>
<feature type="transmembrane region" description="Helical" evidence="5">
    <location>
        <begin position="127"/>
        <end position="148"/>
    </location>
</feature>
<dbReference type="InterPro" id="IPR004837">
    <property type="entry name" value="NaCa_Exmemb"/>
</dbReference>
<dbReference type="Proteomes" id="UP000241201">
    <property type="component" value="Unassembled WGS sequence"/>
</dbReference>
<gene>
    <name evidence="7" type="ORF">C7U55_03545</name>
</gene>
<dbReference type="GO" id="GO:0006874">
    <property type="term" value="P:intracellular calcium ion homeostasis"/>
    <property type="evidence" value="ECO:0007669"/>
    <property type="project" value="TreeGrafter"/>
</dbReference>
<keyword evidence="3 5" id="KW-1133">Transmembrane helix</keyword>
<evidence type="ECO:0000259" key="6">
    <source>
        <dbReference type="Pfam" id="PF01699"/>
    </source>
</evidence>
<feature type="domain" description="Sodium/calcium exchanger membrane region" evidence="6">
    <location>
        <begin position="166"/>
        <end position="304"/>
    </location>
</feature>
<comment type="subcellular location">
    <subcellularLocation>
        <location evidence="1">Membrane</location>
        <topology evidence="1">Multi-pass membrane protein</topology>
    </subcellularLocation>
</comment>
<keyword evidence="8" id="KW-1185">Reference proteome</keyword>
<dbReference type="Pfam" id="PF01699">
    <property type="entry name" value="Na_Ca_ex"/>
    <property type="match status" value="2"/>
</dbReference>
<evidence type="ECO:0000256" key="1">
    <source>
        <dbReference type="ARBA" id="ARBA00004141"/>
    </source>
</evidence>
<feature type="transmembrane region" description="Helical" evidence="5">
    <location>
        <begin position="35"/>
        <end position="56"/>
    </location>
</feature>
<dbReference type="GO" id="GO:0005886">
    <property type="term" value="C:plasma membrane"/>
    <property type="evidence" value="ECO:0007669"/>
    <property type="project" value="TreeGrafter"/>
</dbReference>
<organism evidence="7 8">
    <name type="scientific">Faecalibacillus faecis</name>
    <dbReference type="NCBI Taxonomy" id="1982628"/>
    <lineage>
        <taxon>Bacteria</taxon>
        <taxon>Bacillati</taxon>
        <taxon>Bacillota</taxon>
        <taxon>Erysipelotrichia</taxon>
        <taxon>Erysipelotrichales</taxon>
        <taxon>Coprobacillaceae</taxon>
        <taxon>Faecalibacillus</taxon>
    </lineage>
</organism>
<dbReference type="RefSeq" id="WP_106987387.1">
    <property type="nucleotide sequence ID" value="NZ_DBGDQT010000052.1"/>
</dbReference>
<dbReference type="GO" id="GO:0008273">
    <property type="term" value="F:calcium, potassium:sodium antiporter activity"/>
    <property type="evidence" value="ECO:0007669"/>
    <property type="project" value="TreeGrafter"/>
</dbReference>
<feature type="domain" description="Sodium/calcium exchanger membrane region" evidence="6">
    <location>
        <begin position="5"/>
        <end position="145"/>
    </location>
</feature>
<feature type="transmembrane region" description="Helical" evidence="5">
    <location>
        <begin position="68"/>
        <end position="91"/>
    </location>
</feature>
<keyword evidence="2 5" id="KW-0812">Transmembrane</keyword>
<proteinExistence type="predicted"/>
<name>A0A2T3G1C7_9FIRM</name>
<feature type="transmembrane region" description="Helical" evidence="5">
    <location>
        <begin position="200"/>
        <end position="221"/>
    </location>
</feature>
<dbReference type="PANTHER" id="PTHR10846:SF8">
    <property type="entry name" value="INNER MEMBRANE PROTEIN YRBG"/>
    <property type="match status" value="1"/>
</dbReference>
<evidence type="ECO:0000256" key="5">
    <source>
        <dbReference type="SAM" id="Phobius"/>
    </source>
</evidence>
<keyword evidence="4 5" id="KW-0472">Membrane</keyword>
<comment type="caution">
    <text evidence="7">The sequence shown here is derived from an EMBL/GenBank/DDBJ whole genome shotgun (WGS) entry which is preliminary data.</text>
</comment>
<feature type="transmembrane region" description="Helical" evidence="5">
    <location>
        <begin position="160"/>
        <end position="179"/>
    </location>
</feature>
<accession>A0A2T3G1C7</accession>
<dbReference type="GeneID" id="77470178"/>
<dbReference type="InterPro" id="IPR004481">
    <property type="entry name" value="K/Na/Ca-exchanger"/>
</dbReference>
<feature type="transmembrane region" description="Helical" evidence="5">
    <location>
        <begin position="103"/>
        <end position="120"/>
    </location>
</feature>
<protein>
    <submittedName>
        <fullName evidence="7">Sodium:proton exchanger</fullName>
    </submittedName>
</protein>
<dbReference type="GO" id="GO:0005262">
    <property type="term" value="F:calcium channel activity"/>
    <property type="evidence" value="ECO:0007669"/>
    <property type="project" value="TreeGrafter"/>
</dbReference>
<evidence type="ECO:0000313" key="8">
    <source>
        <dbReference type="Proteomes" id="UP000241201"/>
    </source>
</evidence>
<dbReference type="AlphaFoldDB" id="A0A2T3G1C7"/>
<sequence>MIQQIIILLVGFIFLVKGADWFVDGAASIAKKMGIPQLIIGLTIVAMGTSMPEAAVSITAAMQQNAGITIGNVVGSNILNIFIILGITALITNVKIQKSTIRYEIPFMIFITIILMIFGMTDMKITFIEGVFLWILFIAYLVYLFIMARNSETQEEEKDIPVWKCLLFILIGGILVVKGSDFAVSGASAIARYFGMSERFIGLTIVAFGTSLPELVTSVTAAKRGNAGIAIGNIVGSNIFNILFVIGTTSLICSVPFESKFMIDSMIAVIAGLVLWFGTMKHQELRKPCGIVMLLCYGLYFMYLCLM</sequence>
<feature type="transmembrane region" description="Helical" evidence="5">
    <location>
        <begin position="285"/>
        <end position="306"/>
    </location>
</feature>
<reference evidence="8" key="1">
    <citation type="submission" date="2018-03" db="EMBL/GenBank/DDBJ databases">
        <title>Lachnoclostridium SNUG30370 gen.nov., sp.nov., isolated from human faeces.</title>
        <authorList>
            <person name="Seo B."/>
            <person name="Jeon K."/>
            <person name="Ko G."/>
        </authorList>
    </citation>
    <scope>NUCLEOTIDE SEQUENCE [LARGE SCALE GENOMIC DNA]</scope>
    <source>
        <strain evidence="8">SNUG30370</strain>
    </source>
</reference>
<dbReference type="NCBIfam" id="TIGR00367">
    <property type="entry name" value="calcium/sodium antiporter"/>
    <property type="match status" value="1"/>
</dbReference>
<evidence type="ECO:0000256" key="3">
    <source>
        <dbReference type="ARBA" id="ARBA00022989"/>
    </source>
</evidence>